<reference evidence="1 2" key="1">
    <citation type="submission" date="2024-09" db="EMBL/GenBank/DDBJ databases">
        <authorList>
            <person name="Sun Q."/>
            <person name="Mori K."/>
        </authorList>
    </citation>
    <scope>NUCLEOTIDE SEQUENCE [LARGE SCALE GENOMIC DNA]</scope>
    <source>
        <strain evidence="1 2">TBRC 5777</strain>
    </source>
</reference>
<name>A0ABV6K0Q0_9PROT</name>
<dbReference type="RefSeq" id="WP_377046120.1">
    <property type="nucleotide sequence ID" value="NZ_JBHLUN010000015.1"/>
</dbReference>
<comment type="caution">
    <text evidence="1">The sequence shown here is derived from an EMBL/GenBank/DDBJ whole genome shotgun (WGS) entry which is preliminary data.</text>
</comment>
<gene>
    <name evidence="1" type="ORF">ACFFGY_19100</name>
</gene>
<evidence type="ECO:0000313" key="1">
    <source>
        <dbReference type="EMBL" id="MFC0410368.1"/>
    </source>
</evidence>
<evidence type="ECO:0000313" key="2">
    <source>
        <dbReference type="Proteomes" id="UP001589865"/>
    </source>
</evidence>
<dbReference type="EMBL" id="JBHLUN010000015">
    <property type="protein sequence ID" value="MFC0410368.1"/>
    <property type="molecule type" value="Genomic_DNA"/>
</dbReference>
<dbReference type="Proteomes" id="UP001589865">
    <property type="component" value="Unassembled WGS sequence"/>
</dbReference>
<accession>A0ABV6K0Q0</accession>
<organism evidence="1 2">
    <name type="scientific">Roseomonas elaeocarpi</name>
    <dbReference type="NCBI Taxonomy" id="907779"/>
    <lineage>
        <taxon>Bacteria</taxon>
        <taxon>Pseudomonadati</taxon>
        <taxon>Pseudomonadota</taxon>
        <taxon>Alphaproteobacteria</taxon>
        <taxon>Acetobacterales</taxon>
        <taxon>Roseomonadaceae</taxon>
        <taxon>Roseomonas</taxon>
    </lineage>
</organism>
<sequence length="195" mass="20790">MPQDQDRRLWFDPTQLPSFTGVVERYLINPEGKIDRLVFREGPQVILPDPVGTDVMAAVPVGKDIMVWGIRARQAPVITMLAWAPNAETPPRFVERPSWGIGGYHAGTEALQVEGEVSATLLTPQGVSMGAILADGTVLRLPPAVAQAVGDRLSAGRHVAAAGHGLRNDKGTAIDVERLGDTPQALQPLPAGQTP</sequence>
<protein>
    <submittedName>
        <fullName evidence="1">Uncharacterized protein</fullName>
    </submittedName>
</protein>
<keyword evidence="2" id="KW-1185">Reference proteome</keyword>
<proteinExistence type="predicted"/>